<dbReference type="FunCoup" id="A0A1Q3CVX6">
    <property type="interactions" value="126"/>
</dbReference>
<evidence type="ECO:0000313" key="2">
    <source>
        <dbReference type="Proteomes" id="UP000187406"/>
    </source>
</evidence>
<sequence length="747" mass="82887">MELRSWQQPQHLHFIKAIKGGLVTKVLSVNRGRPAPKYKNMEDIHDSMDAKNQDLLRMFCPKDDFEGLPFDSDTAERTIITNPEALKFSPSGGDEGQNSDLGDLSFINMTLKHIKERCKAKKRKLSSYVDLSKATAVTFSHAKQEYLNLQLKDEQCDLKQPLSSLKSKLSKNFKGKKDKNCMKNLASSLSQTALSEPISSDHEFLQYVEDFSMPIDVRVVGPEPDYSVCQDMICVAPHPSLGCNEKIDSCGRLSSEVPETGNGRVLVTGVLLSSSKEFQGCDVNVFPYEHRKHAEPKSVYDVGISGWDIVKVDIPVTISQGHPDLPISEFEKEDYSVYPLPIDIYSENISLSKDHSPDLYDTRQCYSSMQEMSLQATSDSQSHMASTAFDNSLLCLEYVDKGSACLCEDETRNDLPSNYETGTSNLVNQSWSTWILNLCSSADSCSISAADNSPSIEEKQSLPSACADTAENCPTAIHPCDASDKLATSAGVGDHQTKLQHPPKKLFPTRKAISPTSQARLCKAMECVELRDNEQYCRGKLYFGRESKNKNIKAEGPGQSRRAEVSVNQEQFGRKPKYFTGGSHPKGILKDPHHSYAIPCFSTGCSSINGCSQSAITFSQRQMRDVECLATRLTKELSSMKDIVKETLFFEAGSATALKHNVDKVTVAIENATKIEESAKRFLSMMARDCSRFCKIMRLSEFDSVASNGVVPKKSKKITFADEAGKELCHVKVFKDDMVCLMESIGE</sequence>
<gene>
    <name evidence="1" type="ORF">CFOL_v3_27824</name>
</gene>
<dbReference type="STRING" id="3775.A0A1Q3CVX6"/>
<keyword evidence="2" id="KW-1185">Reference proteome</keyword>
<organism evidence="1 2">
    <name type="scientific">Cephalotus follicularis</name>
    <name type="common">Albany pitcher plant</name>
    <dbReference type="NCBI Taxonomy" id="3775"/>
    <lineage>
        <taxon>Eukaryota</taxon>
        <taxon>Viridiplantae</taxon>
        <taxon>Streptophyta</taxon>
        <taxon>Embryophyta</taxon>
        <taxon>Tracheophyta</taxon>
        <taxon>Spermatophyta</taxon>
        <taxon>Magnoliopsida</taxon>
        <taxon>eudicotyledons</taxon>
        <taxon>Gunneridae</taxon>
        <taxon>Pentapetalae</taxon>
        <taxon>rosids</taxon>
        <taxon>fabids</taxon>
        <taxon>Oxalidales</taxon>
        <taxon>Cephalotaceae</taxon>
        <taxon>Cephalotus</taxon>
    </lineage>
</organism>
<dbReference type="PANTHER" id="PTHR34461:SF2">
    <property type="entry name" value="EXPRESSED PROTEIN"/>
    <property type="match status" value="1"/>
</dbReference>
<evidence type="ECO:0000313" key="1">
    <source>
        <dbReference type="EMBL" id="GAV84380.1"/>
    </source>
</evidence>
<comment type="caution">
    <text evidence="1">The sequence shown here is derived from an EMBL/GenBank/DDBJ whole genome shotgun (WGS) entry which is preliminary data.</text>
</comment>
<name>A0A1Q3CVX6_CEPFO</name>
<dbReference type="AlphaFoldDB" id="A0A1Q3CVX6"/>
<reference evidence="2" key="1">
    <citation type="submission" date="2016-04" db="EMBL/GenBank/DDBJ databases">
        <title>Cephalotus genome sequencing.</title>
        <authorList>
            <person name="Fukushima K."/>
            <person name="Hasebe M."/>
            <person name="Fang X."/>
        </authorList>
    </citation>
    <scope>NUCLEOTIDE SEQUENCE [LARGE SCALE GENOMIC DNA]</scope>
    <source>
        <strain evidence="2">cv. St1</strain>
    </source>
</reference>
<dbReference type="EMBL" id="BDDD01003193">
    <property type="protein sequence ID" value="GAV84380.1"/>
    <property type="molecule type" value="Genomic_DNA"/>
</dbReference>
<dbReference type="Proteomes" id="UP000187406">
    <property type="component" value="Unassembled WGS sequence"/>
</dbReference>
<dbReference type="PANTHER" id="PTHR34461">
    <property type="entry name" value="EXPRESSED PROTEIN"/>
    <property type="match status" value="1"/>
</dbReference>
<proteinExistence type="predicted"/>
<accession>A0A1Q3CVX6</accession>
<dbReference type="InParanoid" id="A0A1Q3CVX6"/>
<feature type="non-terminal residue" evidence="1">
    <location>
        <position position="747"/>
    </location>
</feature>
<dbReference type="OrthoDB" id="775914at2759"/>
<protein>
    <submittedName>
        <fullName evidence="1">Uncharacterized protein</fullName>
    </submittedName>
</protein>